<dbReference type="Gene3D" id="3.30.700.10">
    <property type="entry name" value="Glycoprotein, Type 4 Pilin"/>
    <property type="match status" value="1"/>
</dbReference>
<dbReference type="InterPro" id="IPR027558">
    <property type="entry name" value="Pre_pil_HX9DG_C"/>
</dbReference>
<dbReference type="OrthoDB" id="267378at2"/>
<dbReference type="PROSITE" id="PS00409">
    <property type="entry name" value="PROKAR_NTER_METHYL"/>
    <property type="match status" value="1"/>
</dbReference>
<reference evidence="1 2" key="1">
    <citation type="journal article" date="2019" name="Int. J. Syst. Evol. Microbiol.">
        <title>Capsulimonas corticalis gen. nov., sp. nov., an aerobic capsulated bacterium, of a novel bacterial order, Capsulimonadales ord. nov., of the class Armatimonadia of the phylum Armatimonadetes.</title>
        <authorList>
            <person name="Li J."/>
            <person name="Kudo C."/>
            <person name="Tonouchi A."/>
        </authorList>
    </citation>
    <scope>NUCLEOTIDE SEQUENCE [LARGE SCALE GENOMIC DNA]</scope>
    <source>
        <strain evidence="1 2">AX-7</strain>
    </source>
</reference>
<dbReference type="InterPro" id="IPR045584">
    <property type="entry name" value="Pilin-like"/>
</dbReference>
<dbReference type="PANTHER" id="PTHR30093:SF2">
    <property type="entry name" value="TYPE II SECRETION SYSTEM PROTEIN H"/>
    <property type="match status" value="1"/>
</dbReference>
<organism evidence="1 2">
    <name type="scientific">Capsulimonas corticalis</name>
    <dbReference type="NCBI Taxonomy" id="2219043"/>
    <lineage>
        <taxon>Bacteria</taxon>
        <taxon>Bacillati</taxon>
        <taxon>Armatimonadota</taxon>
        <taxon>Armatimonadia</taxon>
        <taxon>Capsulimonadales</taxon>
        <taxon>Capsulimonadaceae</taxon>
        <taxon>Capsulimonas</taxon>
    </lineage>
</organism>
<dbReference type="Pfam" id="PF07963">
    <property type="entry name" value="N_methyl"/>
    <property type="match status" value="1"/>
</dbReference>
<dbReference type="SUPFAM" id="SSF54523">
    <property type="entry name" value="Pili subunits"/>
    <property type="match status" value="1"/>
</dbReference>
<dbReference type="NCBIfam" id="TIGR02532">
    <property type="entry name" value="IV_pilin_GFxxxE"/>
    <property type="match status" value="1"/>
</dbReference>
<dbReference type="Proteomes" id="UP000287394">
    <property type="component" value="Chromosome"/>
</dbReference>
<dbReference type="InterPro" id="IPR012902">
    <property type="entry name" value="N_methyl_site"/>
</dbReference>
<dbReference type="EMBL" id="AP025739">
    <property type="protein sequence ID" value="BDI32028.1"/>
    <property type="molecule type" value="Genomic_DNA"/>
</dbReference>
<gene>
    <name evidence="1" type="ORF">CCAX7_40790</name>
</gene>
<dbReference type="AlphaFoldDB" id="A0A402D6D6"/>
<dbReference type="RefSeq" id="WP_119325012.1">
    <property type="nucleotide sequence ID" value="NZ_AP025739.1"/>
</dbReference>
<name>A0A402D6D6_9BACT</name>
<dbReference type="NCBIfam" id="TIGR04294">
    <property type="entry name" value="pre_pil_HX9DG"/>
    <property type="match status" value="1"/>
</dbReference>
<keyword evidence="2" id="KW-1185">Reference proteome</keyword>
<sequence length="280" mass="29874">MNTRKGFTLIELLVVIAIIAILAAILFPVFAKAREKARQISCISNEKQIGLAFMQYAQDSDERLPAAWDSGRSPRTNWGQMIFPYVKSLQAFVCPSNSVTTTNNALMGESDGQDPKIPSSYAMNADLGFQNGDIVNGQNDYGSYHGIAGIATPASKVLVTESQRGDAHSHWPDWWQCGGSDCSSAAQAASAPIVNALFAGHTGRINVIYCDGHAKSMKPIDLVTPVSQFGQLGSSGSYAASDTNCSVNPTDPNNGFNAINCDTPNPSAVFAAQALSQKYQ</sequence>
<dbReference type="KEGG" id="ccot:CCAX7_40790"/>
<evidence type="ECO:0000313" key="2">
    <source>
        <dbReference type="Proteomes" id="UP000287394"/>
    </source>
</evidence>
<accession>A0A402D6D6</accession>
<evidence type="ECO:0000313" key="1">
    <source>
        <dbReference type="EMBL" id="BDI32028.1"/>
    </source>
</evidence>
<dbReference type="InterPro" id="IPR011453">
    <property type="entry name" value="DUF1559"/>
</dbReference>
<protein>
    <submittedName>
        <fullName evidence="1">Uncharacterized protein</fullName>
    </submittedName>
</protein>
<proteinExistence type="predicted"/>
<dbReference type="PANTHER" id="PTHR30093">
    <property type="entry name" value="GENERAL SECRETION PATHWAY PROTEIN G"/>
    <property type="match status" value="1"/>
</dbReference>
<dbReference type="Pfam" id="PF07596">
    <property type="entry name" value="SBP_bac_10"/>
    <property type="match status" value="1"/>
</dbReference>